<dbReference type="EMBL" id="JABEQD010000056">
    <property type="protein sequence ID" value="MBB2170500.1"/>
    <property type="molecule type" value="Genomic_DNA"/>
</dbReference>
<accession>A0A7W4IWS4</accession>
<evidence type="ECO:0000313" key="1">
    <source>
        <dbReference type="EMBL" id="MBB2170500.1"/>
    </source>
</evidence>
<protein>
    <submittedName>
        <fullName evidence="1">Uncharacterized protein</fullName>
    </submittedName>
</protein>
<sequence length="63" mass="6783">MNLKGRLNALERNSKNVAPRLGVIMVPRFWSREDRAAYISGELASFAGGSTGGVVIHPEKGSI</sequence>
<gene>
    <name evidence="1" type="ORF">HLH36_19590</name>
</gene>
<keyword evidence="2" id="KW-1185">Reference proteome</keyword>
<evidence type="ECO:0000313" key="2">
    <source>
        <dbReference type="Proteomes" id="UP000559860"/>
    </source>
</evidence>
<comment type="caution">
    <text evidence="1">The sequence shown here is derived from an EMBL/GenBank/DDBJ whole genome shotgun (WGS) entry which is preliminary data.</text>
</comment>
<reference evidence="1 2" key="1">
    <citation type="submission" date="2020-04" db="EMBL/GenBank/DDBJ databases">
        <title>Description of novel Gluconacetobacter.</title>
        <authorList>
            <person name="Sombolestani A."/>
        </authorList>
    </citation>
    <scope>NUCLEOTIDE SEQUENCE [LARGE SCALE GENOMIC DNA]</scope>
    <source>
        <strain evidence="1 2">LMG 27801</strain>
    </source>
</reference>
<dbReference type="Proteomes" id="UP000559860">
    <property type="component" value="Unassembled WGS sequence"/>
</dbReference>
<dbReference type="AlphaFoldDB" id="A0A7W4IWS4"/>
<proteinExistence type="predicted"/>
<dbReference type="RefSeq" id="WP_182987935.1">
    <property type="nucleotide sequence ID" value="NZ_JABEQD010000056.1"/>
</dbReference>
<name>A0A7W4IWS4_9PROT</name>
<organism evidence="1 2">
    <name type="scientific">Gluconacetobacter aggeris</name>
    <dbReference type="NCBI Taxonomy" id="1286186"/>
    <lineage>
        <taxon>Bacteria</taxon>
        <taxon>Pseudomonadati</taxon>
        <taxon>Pseudomonadota</taxon>
        <taxon>Alphaproteobacteria</taxon>
        <taxon>Acetobacterales</taxon>
        <taxon>Acetobacteraceae</taxon>
        <taxon>Gluconacetobacter</taxon>
    </lineage>
</organism>